<dbReference type="Gene3D" id="3.40.190.10">
    <property type="entry name" value="Periplasmic binding protein-like II"/>
    <property type="match status" value="1"/>
</dbReference>
<comment type="similarity">
    <text evidence="2">Belongs to the bacterial solute-binding protein 5 family.</text>
</comment>
<keyword evidence="3 4" id="KW-0732">Signal</keyword>
<dbReference type="InterPro" id="IPR030678">
    <property type="entry name" value="Peptide/Ni-bd"/>
</dbReference>
<dbReference type="PROSITE" id="PS01040">
    <property type="entry name" value="SBP_BACTERIAL_5"/>
    <property type="match status" value="1"/>
</dbReference>
<evidence type="ECO:0000313" key="6">
    <source>
        <dbReference type="EMBL" id="VYT82506.1"/>
    </source>
</evidence>
<name>A0A6N2ZXA6_9CLOT</name>
<dbReference type="PANTHER" id="PTHR30290:SF81">
    <property type="entry name" value="OLIGOPEPTIDE-BINDING PROTEIN OPPA"/>
    <property type="match status" value="1"/>
</dbReference>
<dbReference type="GO" id="GO:1904680">
    <property type="term" value="F:peptide transmembrane transporter activity"/>
    <property type="evidence" value="ECO:0007669"/>
    <property type="project" value="TreeGrafter"/>
</dbReference>
<dbReference type="GO" id="GO:0015833">
    <property type="term" value="P:peptide transport"/>
    <property type="evidence" value="ECO:0007669"/>
    <property type="project" value="TreeGrafter"/>
</dbReference>
<comment type="subcellular location">
    <subcellularLocation>
        <location evidence="1">Cell membrane</location>
        <topology evidence="1">Lipid-anchor</topology>
    </subcellularLocation>
</comment>
<dbReference type="Gene3D" id="3.90.76.10">
    <property type="entry name" value="Dipeptide-binding Protein, Domain 1"/>
    <property type="match status" value="1"/>
</dbReference>
<dbReference type="Pfam" id="PF00496">
    <property type="entry name" value="SBP_bac_5"/>
    <property type="match status" value="1"/>
</dbReference>
<organism evidence="6">
    <name type="scientific">Clostridium paraputrificum</name>
    <dbReference type="NCBI Taxonomy" id="29363"/>
    <lineage>
        <taxon>Bacteria</taxon>
        <taxon>Bacillati</taxon>
        <taxon>Bacillota</taxon>
        <taxon>Clostridia</taxon>
        <taxon>Eubacteriales</taxon>
        <taxon>Clostridiaceae</taxon>
        <taxon>Clostridium</taxon>
    </lineage>
</organism>
<proteinExistence type="inferred from homology"/>
<evidence type="ECO:0000256" key="4">
    <source>
        <dbReference type="SAM" id="SignalP"/>
    </source>
</evidence>
<feature type="signal peptide" evidence="4">
    <location>
        <begin position="1"/>
        <end position="20"/>
    </location>
</feature>
<evidence type="ECO:0000256" key="2">
    <source>
        <dbReference type="ARBA" id="ARBA00005695"/>
    </source>
</evidence>
<dbReference type="PIRSF" id="PIRSF002741">
    <property type="entry name" value="MppA"/>
    <property type="match status" value="1"/>
</dbReference>
<dbReference type="Gene3D" id="3.10.105.10">
    <property type="entry name" value="Dipeptide-binding Protein, Domain 3"/>
    <property type="match status" value="1"/>
</dbReference>
<evidence type="ECO:0000256" key="1">
    <source>
        <dbReference type="ARBA" id="ARBA00004193"/>
    </source>
</evidence>
<dbReference type="PANTHER" id="PTHR30290">
    <property type="entry name" value="PERIPLASMIC BINDING COMPONENT OF ABC TRANSPORTER"/>
    <property type="match status" value="1"/>
</dbReference>
<protein>
    <submittedName>
        <fullName evidence="6">Oligopeptide-binding protein AppA</fullName>
    </submittedName>
</protein>
<sequence>MKRKKIAIALSAALSVSVLAGCGGSDNGSNGGGTTDLSSDVVTTYDATDMSKNPAAATAENRKDTLVIGTIAPDGVFNPLYAESAYDSYPTEVMFAPLMAPQADGSMGPYLAEAQPEVSEDGLTYTYKIKKDAKWSDGTDITAKDVELAVKIACDSSYTGVADYRTGRVKVKGAQEYFEGKADSISGVEVVDDKTVKFTLLEKSSSAEIVLGGTQPVNTAYTSKFYTQGNTDKMKETFTNPGPTSGAYKFKSYKKGEELVLEANDDFFLGKPGIKNIVYKVTTEETKLQMLEAGDIDFVELSVSDDYVKHSQDLGYIGYKLYPTNGYGYICFNHNKPQFQDPAVRKALTVALDRQTITSSIFNQYAEVINVPQTKASWAYYEGDNKYEYNLEEAKKILDEAGWKVGADGIREKDGVKLTINFTGTSDNDVVDSILSVSNDDWKELGVKYTSEKLDFTSMREKQKGNDWDMMFMAWGLTNDPNDMDVYGTNGSQNKVNYSNEKVDKLYEQINKELDKEKAKELYKQLYTELNNDLPYIFVYQRSDMWAYNGRVKGLDISPFVHYSWNLYKATLE</sequence>
<dbReference type="RefSeq" id="WP_156559280.1">
    <property type="nucleotide sequence ID" value="NZ_CACRTV010000022.1"/>
</dbReference>
<dbReference type="InterPro" id="IPR000914">
    <property type="entry name" value="SBP_5_dom"/>
</dbReference>
<dbReference type="PROSITE" id="PS51257">
    <property type="entry name" value="PROKAR_LIPOPROTEIN"/>
    <property type="match status" value="1"/>
</dbReference>
<dbReference type="InterPro" id="IPR023765">
    <property type="entry name" value="SBP_5_CS"/>
</dbReference>
<evidence type="ECO:0000256" key="3">
    <source>
        <dbReference type="ARBA" id="ARBA00022729"/>
    </source>
</evidence>
<reference evidence="6" key="1">
    <citation type="submission" date="2019-11" db="EMBL/GenBank/DDBJ databases">
        <authorList>
            <person name="Feng L."/>
        </authorList>
    </citation>
    <scope>NUCLEOTIDE SEQUENCE</scope>
    <source>
        <strain evidence="6">CParaputrificumLFYP93</strain>
    </source>
</reference>
<dbReference type="EMBL" id="CACRTV010000022">
    <property type="protein sequence ID" value="VYT82506.1"/>
    <property type="molecule type" value="Genomic_DNA"/>
</dbReference>
<dbReference type="AlphaFoldDB" id="A0A6N2ZXA6"/>
<feature type="domain" description="Solute-binding protein family 5" evidence="5">
    <location>
        <begin position="109"/>
        <end position="495"/>
    </location>
</feature>
<gene>
    <name evidence="6" type="primary">appA</name>
    <name evidence="6" type="ORF">CPLFYP93_00690</name>
</gene>
<dbReference type="InterPro" id="IPR039424">
    <property type="entry name" value="SBP_5"/>
</dbReference>
<accession>A0A6N2ZXA6</accession>
<feature type="chain" id="PRO_5039677363" evidence="4">
    <location>
        <begin position="21"/>
        <end position="573"/>
    </location>
</feature>
<dbReference type="SUPFAM" id="SSF53850">
    <property type="entry name" value="Periplasmic binding protein-like II"/>
    <property type="match status" value="1"/>
</dbReference>
<evidence type="ECO:0000259" key="5">
    <source>
        <dbReference type="Pfam" id="PF00496"/>
    </source>
</evidence>
<dbReference type="GO" id="GO:0043190">
    <property type="term" value="C:ATP-binding cassette (ABC) transporter complex"/>
    <property type="evidence" value="ECO:0007669"/>
    <property type="project" value="InterPro"/>
</dbReference>
<dbReference type="GO" id="GO:0042597">
    <property type="term" value="C:periplasmic space"/>
    <property type="evidence" value="ECO:0007669"/>
    <property type="project" value="UniProtKB-ARBA"/>
</dbReference>